<comment type="subcellular location">
    <subcellularLocation>
        <location evidence="1">Endoplasmic reticulum</location>
    </subcellularLocation>
</comment>
<dbReference type="SMART" id="SM00320">
    <property type="entry name" value="WD40"/>
    <property type="match status" value="5"/>
</dbReference>
<dbReference type="eggNOG" id="KOG0307">
    <property type="taxonomic scope" value="Eukaryota"/>
</dbReference>
<keyword evidence="3" id="KW-0813">Transport</keyword>
<dbReference type="GO" id="GO:0005198">
    <property type="term" value="F:structural molecule activity"/>
    <property type="evidence" value="ECO:0007669"/>
    <property type="project" value="TreeGrafter"/>
</dbReference>
<evidence type="ECO:0000256" key="3">
    <source>
        <dbReference type="ARBA" id="ARBA00022448"/>
    </source>
</evidence>
<evidence type="ECO:0000313" key="13">
    <source>
        <dbReference type="Proteomes" id="UP000002729"/>
    </source>
</evidence>
<organism evidence="13">
    <name type="scientific">Aureococcus anophagefferens</name>
    <name type="common">Harmful bloom alga</name>
    <dbReference type="NCBI Taxonomy" id="44056"/>
    <lineage>
        <taxon>Eukaryota</taxon>
        <taxon>Sar</taxon>
        <taxon>Stramenopiles</taxon>
        <taxon>Ochrophyta</taxon>
        <taxon>Pelagophyceae</taxon>
        <taxon>Pelagomonadales</taxon>
        <taxon>Pelagomonadaceae</taxon>
        <taxon>Aureococcus</taxon>
    </lineage>
</organism>
<dbReference type="GO" id="GO:0030127">
    <property type="term" value="C:COPII vesicle coat"/>
    <property type="evidence" value="ECO:0007669"/>
    <property type="project" value="TreeGrafter"/>
</dbReference>
<evidence type="ECO:0000256" key="5">
    <source>
        <dbReference type="ARBA" id="ARBA00022737"/>
    </source>
</evidence>
<keyword evidence="4 9" id="KW-0853">WD repeat</keyword>
<feature type="non-terminal residue" evidence="12">
    <location>
        <position position="728"/>
    </location>
</feature>
<reference evidence="12 13" key="1">
    <citation type="journal article" date="2011" name="Proc. Natl. Acad. Sci. U.S.A.">
        <title>Niche of harmful alga Aureococcus anophagefferens revealed through ecogenomics.</title>
        <authorList>
            <person name="Gobler C.J."/>
            <person name="Berry D.L."/>
            <person name="Dyhrman S.T."/>
            <person name="Wilhelm S.W."/>
            <person name="Salamov A."/>
            <person name="Lobanov A.V."/>
            <person name="Zhang Y."/>
            <person name="Collier J.L."/>
            <person name="Wurch L.L."/>
            <person name="Kustka A.B."/>
            <person name="Dill B.D."/>
            <person name="Shah M."/>
            <person name="VerBerkmoes N.C."/>
            <person name="Kuo A."/>
            <person name="Terry A."/>
            <person name="Pangilinan J."/>
            <person name="Lindquist E.A."/>
            <person name="Lucas S."/>
            <person name="Paulsen I.T."/>
            <person name="Hattenrath-Lehmann T.K."/>
            <person name="Talmage S.C."/>
            <person name="Walker E.A."/>
            <person name="Koch F."/>
            <person name="Burson A.M."/>
            <person name="Marcoval M.A."/>
            <person name="Tang Y.Z."/>
            <person name="Lecleir G.R."/>
            <person name="Coyne K.J."/>
            <person name="Berg G.M."/>
            <person name="Bertrand E.M."/>
            <person name="Saito M.A."/>
            <person name="Gladyshev V.N."/>
            <person name="Grigoriev I.V."/>
        </authorList>
    </citation>
    <scope>NUCLEOTIDE SEQUENCE [LARGE SCALE GENOMIC DNA]</scope>
    <source>
        <strain evidence="13">CCMP 1984</strain>
    </source>
</reference>
<name>F0YCL1_AURAN</name>
<feature type="region of interest" description="Disordered" evidence="10">
    <location>
        <begin position="526"/>
        <end position="550"/>
    </location>
</feature>
<keyword evidence="7" id="KW-0931">ER-Golgi transport</keyword>
<dbReference type="InterPro" id="IPR015943">
    <property type="entry name" value="WD40/YVTN_repeat-like_dom_sf"/>
</dbReference>
<gene>
    <name evidence="12" type="ORF">AURANDRAFT_28308</name>
</gene>
<feature type="region of interest" description="Disordered" evidence="10">
    <location>
        <begin position="556"/>
        <end position="575"/>
    </location>
</feature>
<evidence type="ECO:0000256" key="7">
    <source>
        <dbReference type="ARBA" id="ARBA00022892"/>
    </source>
</evidence>
<dbReference type="PANTHER" id="PTHR13923:SF11">
    <property type="entry name" value="SECRETORY 31, ISOFORM D"/>
    <property type="match status" value="1"/>
</dbReference>
<feature type="repeat" description="WD" evidence="9">
    <location>
        <begin position="270"/>
        <end position="312"/>
    </location>
</feature>
<feature type="domain" description="Sec16 Sec23-binding" evidence="11">
    <location>
        <begin position="588"/>
        <end position="712"/>
    </location>
</feature>
<dbReference type="FunCoup" id="F0YCL1">
    <property type="interactions" value="137"/>
</dbReference>
<dbReference type="InterPro" id="IPR036322">
    <property type="entry name" value="WD40_repeat_dom_sf"/>
</dbReference>
<evidence type="ECO:0000256" key="2">
    <source>
        <dbReference type="ARBA" id="ARBA00009358"/>
    </source>
</evidence>
<evidence type="ECO:0000256" key="8">
    <source>
        <dbReference type="ARBA" id="ARBA00022927"/>
    </source>
</evidence>
<evidence type="ECO:0000256" key="1">
    <source>
        <dbReference type="ARBA" id="ARBA00004240"/>
    </source>
</evidence>
<dbReference type="InterPro" id="IPR040251">
    <property type="entry name" value="SEC31-like"/>
</dbReference>
<dbReference type="GO" id="GO:0007029">
    <property type="term" value="P:endoplasmic reticulum organization"/>
    <property type="evidence" value="ECO:0007669"/>
    <property type="project" value="TreeGrafter"/>
</dbReference>
<evidence type="ECO:0000313" key="12">
    <source>
        <dbReference type="EMBL" id="EGB07160.1"/>
    </source>
</evidence>
<keyword evidence="5" id="KW-0677">Repeat</keyword>
<feature type="compositionally biased region" description="Pro residues" evidence="10">
    <location>
        <begin position="527"/>
        <end position="543"/>
    </location>
</feature>
<keyword evidence="6" id="KW-0256">Endoplasmic reticulum</keyword>
<dbReference type="OrthoDB" id="542917at2759"/>
<dbReference type="PROSITE" id="PS50082">
    <property type="entry name" value="WD_REPEATS_2"/>
    <property type="match status" value="2"/>
</dbReference>
<evidence type="ECO:0000256" key="9">
    <source>
        <dbReference type="PROSITE-ProRule" id="PRU00221"/>
    </source>
</evidence>
<dbReference type="InterPro" id="IPR001680">
    <property type="entry name" value="WD40_rpt"/>
</dbReference>
<dbReference type="GO" id="GO:0015031">
    <property type="term" value="P:protein transport"/>
    <property type="evidence" value="ECO:0007669"/>
    <property type="project" value="UniProtKB-KW"/>
</dbReference>
<dbReference type="InParanoid" id="F0YCL1"/>
<sequence>MSLIKSIDDVGATLAWCPRTGLDACYVALGTTEASGAGFDDYGASLQLHALDLCDGSLSSKPAGVAKTSSRFVSLAWSGMKGGAGGADGLQLGLVAGGMSDGAVDVWDPAKLLAGHPQAHVSRVQRHTGAVNGLEFNPHPTSAHLVASGGADCEVFVASLERPEAPSVFVPAPPPNAAKHAAEVTRVAWNSQVSHILATASQNGSTIVWDLRQKKPWCELRDASFRSPVSAVAWNPAEGLHLATASGDDANPVIKLWDLRSSTTMPLGTLKGHTQGILSLSWCPDDTALLASCGRDNRTLLWDVFTTQCVHELEGGADPQAAAQPAGFGAAAPAFGDATSAFGGGPPGGGGFGGAAAGRRYHCSWCPTRPAVLGTCSFDRTVQVHAMGGAATTSGKAPKWLKRSCGAAFGFGGKLAMFGAKKAPTRAGQGEEPLKLGISHSCPAQAPTTATIATLVEDDGLVAASRTFEAALGASDFKDFCENKVRAAASDGDKRVWTFMQLIFEPNAREKLLECLGYDAAAVAATLPPPPQPDAPAAPPPSPPKDETSAEDVFAAASAAPPPADEPDDAATVVDPGAPLDAAAEADVKQALLVGNFDAAVESCFATGALADALLLASCGGAELWERTRARYFDISSKAKPFLGVVRAIITNELGALVAASDLRKWEETLAILSTYGKSDEFPALCEALGGRLEHEARDDKAAALCYMCAVNVPKTVKFWIDDFNAAS</sequence>
<dbReference type="EMBL" id="GL833132">
    <property type="protein sequence ID" value="EGB07160.1"/>
    <property type="molecule type" value="Genomic_DNA"/>
</dbReference>
<dbReference type="Proteomes" id="UP000002729">
    <property type="component" value="Unassembled WGS sequence"/>
</dbReference>
<dbReference type="RefSeq" id="XP_009038384.1">
    <property type="nucleotide sequence ID" value="XM_009040136.1"/>
</dbReference>
<protein>
    <recommendedName>
        <fullName evidence="11">Sec16 Sec23-binding domain-containing protein</fullName>
    </recommendedName>
</protein>
<dbReference type="InterPro" id="IPR024298">
    <property type="entry name" value="Sec16_Sec23-bd"/>
</dbReference>
<evidence type="ECO:0000256" key="10">
    <source>
        <dbReference type="SAM" id="MobiDB-lite"/>
    </source>
</evidence>
<dbReference type="Gene3D" id="1.25.40.1030">
    <property type="match status" value="1"/>
</dbReference>
<dbReference type="SUPFAM" id="SSF50978">
    <property type="entry name" value="WD40 repeat-like"/>
    <property type="match status" value="1"/>
</dbReference>
<dbReference type="PANTHER" id="PTHR13923">
    <property type="entry name" value="SEC31-RELATED PROTEIN"/>
    <property type="match status" value="1"/>
</dbReference>
<dbReference type="GeneID" id="20220512"/>
<dbReference type="GO" id="GO:0070971">
    <property type="term" value="C:endoplasmic reticulum exit site"/>
    <property type="evidence" value="ECO:0007669"/>
    <property type="project" value="TreeGrafter"/>
</dbReference>
<dbReference type="InterPro" id="IPR019775">
    <property type="entry name" value="WD40_repeat_CS"/>
</dbReference>
<dbReference type="Gene3D" id="2.130.10.10">
    <property type="entry name" value="YVTN repeat-like/Quinoprotein amine dehydrogenase"/>
    <property type="match status" value="1"/>
</dbReference>
<accession>F0YCL1</accession>
<dbReference type="OMA" id="CITSEVF"/>
<keyword evidence="8" id="KW-0653">Protein transport</keyword>
<dbReference type="PROSITE" id="PS50294">
    <property type="entry name" value="WD_REPEATS_REGION"/>
    <property type="match status" value="2"/>
</dbReference>
<keyword evidence="13" id="KW-1185">Reference proteome</keyword>
<dbReference type="Pfam" id="PF12931">
    <property type="entry name" value="TPR_Sec16"/>
    <property type="match status" value="1"/>
</dbReference>
<evidence type="ECO:0000256" key="6">
    <source>
        <dbReference type="ARBA" id="ARBA00022824"/>
    </source>
</evidence>
<dbReference type="AlphaFoldDB" id="F0YCL1"/>
<feature type="repeat" description="WD" evidence="9">
    <location>
        <begin position="177"/>
        <end position="212"/>
    </location>
</feature>
<proteinExistence type="inferred from homology"/>
<dbReference type="GO" id="GO:0090110">
    <property type="term" value="P:COPII-coated vesicle cargo loading"/>
    <property type="evidence" value="ECO:0007669"/>
    <property type="project" value="TreeGrafter"/>
</dbReference>
<comment type="similarity">
    <text evidence="2">Belongs to the WD repeat SEC31 family.</text>
</comment>
<dbReference type="PROSITE" id="PS00678">
    <property type="entry name" value="WD_REPEATS_1"/>
    <property type="match status" value="2"/>
</dbReference>
<dbReference type="Pfam" id="PF00400">
    <property type="entry name" value="WD40"/>
    <property type="match status" value="1"/>
</dbReference>
<evidence type="ECO:0000256" key="4">
    <source>
        <dbReference type="ARBA" id="ARBA00022574"/>
    </source>
</evidence>
<dbReference type="KEGG" id="aaf:AURANDRAFT_28308"/>
<evidence type="ECO:0000259" key="11">
    <source>
        <dbReference type="Pfam" id="PF12931"/>
    </source>
</evidence>